<dbReference type="PANTHER" id="PTHR43415:SF4">
    <property type="entry name" value="N-ACETYLTRANSFERASE DOMAIN-CONTAINING PROTEIN"/>
    <property type="match status" value="1"/>
</dbReference>
<dbReference type="RefSeq" id="WP_077589200.1">
    <property type="nucleotide sequence ID" value="NZ_CP019640.1"/>
</dbReference>
<organism evidence="2 3">
    <name type="scientific">Planococcus lenghuensis</name>
    <dbReference type="NCBI Taxonomy" id="2213202"/>
    <lineage>
        <taxon>Bacteria</taxon>
        <taxon>Bacillati</taxon>
        <taxon>Bacillota</taxon>
        <taxon>Bacilli</taxon>
        <taxon>Bacillales</taxon>
        <taxon>Caryophanaceae</taxon>
        <taxon>Planococcus</taxon>
    </lineage>
</organism>
<proteinExistence type="predicted"/>
<dbReference type="AlphaFoldDB" id="A0A1Q2KYN1"/>
<evidence type="ECO:0000259" key="1">
    <source>
        <dbReference type="PROSITE" id="PS51186"/>
    </source>
</evidence>
<dbReference type="GO" id="GO:0016747">
    <property type="term" value="F:acyltransferase activity, transferring groups other than amino-acyl groups"/>
    <property type="evidence" value="ECO:0007669"/>
    <property type="project" value="InterPro"/>
</dbReference>
<dbReference type="Proteomes" id="UP000188184">
    <property type="component" value="Chromosome"/>
</dbReference>
<keyword evidence="2" id="KW-0808">Transferase</keyword>
<feature type="domain" description="N-acetyltransferase" evidence="1">
    <location>
        <begin position="8"/>
        <end position="169"/>
    </location>
</feature>
<dbReference type="PROSITE" id="PS51186">
    <property type="entry name" value="GNAT"/>
    <property type="match status" value="1"/>
</dbReference>
<sequence length="184" mass="22325">MQYQEHELSIRPVQEEDLHRLWELIYGEDPPHWKKWDAPYYEFKHVPYAEYISNKESIINNRKQWLITVQDEPIGTVSYYWEHEPSNWLEAGIVIYRPEWWSGGYGTRTFRLWIHHLFETLPLVRVGYSTWSGNERMIHAGEKLGMQMEARIRKARYYNGTYYDSIKMGILREEWEALHEPDNS</sequence>
<dbReference type="KEGG" id="pmar:B0X71_09625"/>
<gene>
    <name evidence="2" type="ORF">B0X71_09625</name>
</gene>
<dbReference type="SUPFAM" id="SSF55729">
    <property type="entry name" value="Acyl-CoA N-acyltransferases (Nat)"/>
    <property type="match status" value="1"/>
</dbReference>
<evidence type="ECO:0000313" key="2">
    <source>
        <dbReference type="EMBL" id="AQQ53311.1"/>
    </source>
</evidence>
<protein>
    <submittedName>
        <fullName evidence="2">GNAT family N-acetyltransferase</fullName>
    </submittedName>
</protein>
<reference evidence="2 3" key="1">
    <citation type="submission" date="2017-02" db="EMBL/GenBank/DDBJ databases">
        <title>The complete genomic sequence of a novel cold adapted crude oil-degrading bacterium Planococcus qaidamina Y42.</title>
        <authorList>
            <person name="Yang R."/>
        </authorList>
    </citation>
    <scope>NUCLEOTIDE SEQUENCE [LARGE SCALE GENOMIC DNA]</scope>
    <source>
        <strain evidence="2 3">Y42</strain>
    </source>
</reference>
<dbReference type="EMBL" id="CP019640">
    <property type="protein sequence ID" value="AQQ53311.1"/>
    <property type="molecule type" value="Genomic_DNA"/>
</dbReference>
<name>A0A1Q2KYN1_9BACL</name>
<dbReference type="PANTHER" id="PTHR43415">
    <property type="entry name" value="SPERMIDINE N(1)-ACETYLTRANSFERASE"/>
    <property type="match status" value="1"/>
</dbReference>
<dbReference type="InterPro" id="IPR000182">
    <property type="entry name" value="GNAT_dom"/>
</dbReference>
<evidence type="ECO:0000313" key="3">
    <source>
        <dbReference type="Proteomes" id="UP000188184"/>
    </source>
</evidence>
<keyword evidence="3" id="KW-1185">Reference proteome</keyword>
<dbReference type="OrthoDB" id="9795206at2"/>
<dbReference type="InterPro" id="IPR016181">
    <property type="entry name" value="Acyl_CoA_acyltransferase"/>
</dbReference>
<dbReference type="Pfam" id="PF13302">
    <property type="entry name" value="Acetyltransf_3"/>
    <property type="match status" value="1"/>
</dbReference>
<accession>A0A1Q2KYN1</accession>
<dbReference type="Gene3D" id="3.40.630.30">
    <property type="match status" value="1"/>
</dbReference>